<evidence type="ECO:0000256" key="1">
    <source>
        <dbReference type="SAM" id="SignalP"/>
    </source>
</evidence>
<dbReference type="AlphaFoldDB" id="A0A4W5L6L8"/>
<reference evidence="3" key="1">
    <citation type="submission" date="2018-06" db="EMBL/GenBank/DDBJ databases">
        <title>Genome assembly of Danube salmon.</title>
        <authorList>
            <person name="Macqueen D.J."/>
            <person name="Gundappa M.K."/>
        </authorList>
    </citation>
    <scope>NUCLEOTIDE SEQUENCE [LARGE SCALE GENOMIC DNA]</scope>
</reference>
<proteinExistence type="predicted"/>
<evidence type="ECO:0000313" key="2">
    <source>
        <dbReference type="Ensembl" id="ENSHHUP00000020010.1"/>
    </source>
</evidence>
<accession>A0A4W5L6L8</accession>
<keyword evidence="3" id="KW-1185">Reference proteome</keyword>
<keyword evidence="1" id="KW-0732">Signal</keyword>
<feature type="signal peptide" evidence="1">
    <location>
        <begin position="1"/>
        <end position="20"/>
    </location>
</feature>
<evidence type="ECO:0000313" key="3">
    <source>
        <dbReference type="Proteomes" id="UP000314982"/>
    </source>
</evidence>
<dbReference type="Ensembl" id="ENSHHUT00000020751.1">
    <property type="protein sequence ID" value="ENSHHUP00000020010.1"/>
    <property type="gene ID" value="ENSHHUG00000012522.1"/>
</dbReference>
<reference evidence="2" key="3">
    <citation type="submission" date="2025-09" db="UniProtKB">
        <authorList>
            <consortium name="Ensembl"/>
        </authorList>
    </citation>
    <scope>IDENTIFICATION</scope>
</reference>
<reference evidence="2" key="2">
    <citation type="submission" date="2025-08" db="UniProtKB">
        <authorList>
            <consortium name="Ensembl"/>
        </authorList>
    </citation>
    <scope>IDENTIFICATION</scope>
</reference>
<organism evidence="2 3">
    <name type="scientific">Hucho hucho</name>
    <name type="common">huchen</name>
    <dbReference type="NCBI Taxonomy" id="62062"/>
    <lineage>
        <taxon>Eukaryota</taxon>
        <taxon>Metazoa</taxon>
        <taxon>Chordata</taxon>
        <taxon>Craniata</taxon>
        <taxon>Vertebrata</taxon>
        <taxon>Euteleostomi</taxon>
        <taxon>Actinopterygii</taxon>
        <taxon>Neopterygii</taxon>
        <taxon>Teleostei</taxon>
        <taxon>Protacanthopterygii</taxon>
        <taxon>Salmoniformes</taxon>
        <taxon>Salmonidae</taxon>
        <taxon>Salmoninae</taxon>
        <taxon>Hucho</taxon>
    </lineage>
</organism>
<dbReference type="Proteomes" id="UP000314982">
    <property type="component" value="Unassembled WGS sequence"/>
</dbReference>
<name>A0A4W5L6L8_9TELE</name>
<feature type="chain" id="PRO_5021309817" evidence="1">
    <location>
        <begin position="21"/>
        <end position="64"/>
    </location>
</feature>
<dbReference type="STRING" id="62062.ENSHHUP00000020010"/>
<protein>
    <submittedName>
        <fullName evidence="2">Uncharacterized protein</fullName>
    </submittedName>
</protein>
<sequence>MAHPTMHLLLLSLHIATAAGKGLEKGPLENKVLDVPEGTPVPYALYQVTQTHTHTCPLNFLSLY</sequence>